<keyword evidence="6" id="KW-0547">Nucleotide-binding</keyword>
<dbReference type="CDD" id="cd03216">
    <property type="entry name" value="ABC_Carb_Monos_I"/>
    <property type="match status" value="1"/>
</dbReference>
<evidence type="ECO:0000256" key="2">
    <source>
        <dbReference type="ARBA" id="ARBA00022448"/>
    </source>
</evidence>
<sequence length="502" mass="53707">MRGMTSGSLLSLRDVSKAYPGVQALAGVDLDIDASEVHALLGENGAGKSTLMKIIAGSVKPDRGELLLDGTPLPAGSPARARRHGIGAVYQELSLISTMSVGENVLLGQWQRSRRMVDLRLTEEAAVPYLERIGLDVSAATPVRELGVAERQLVEIAKALSFDVRVLLLDEPTSALSEVESRRLFDVIRDLVDDGVAVIYVSHRLPEILEVADQITVLRDGERVGQISAAEASEHQLASMMIGRSVTEQPVSTDDGSPERDTSVVLRARQFGRPPRLKPLDLTLRKGEIAAVFGLVGAGRSRLARTLFGIEPASAGELELFGRRVELRSPADAIAAGIGYVGEDRSAGLISAMTVGENITLASMPRTGRGPLLGLDDEKALAEQYIKELNIRTPSVHTRVGALSGGNQQKVLLARWLCTGARLLLLDDPVRGVDVGAKEEVFRLVRELATAGVTILYITSEIREARTLGDRILVMADGSIVDELSPDASDDRVMTAAGGVDV</sequence>
<evidence type="ECO:0000256" key="4">
    <source>
        <dbReference type="ARBA" id="ARBA00022597"/>
    </source>
</evidence>
<dbReference type="InterPro" id="IPR017871">
    <property type="entry name" value="ABC_transporter-like_CS"/>
</dbReference>
<gene>
    <name evidence="11" type="ORF">DPM12_11200</name>
</gene>
<feature type="domain" description="ABC transporter" evidence="10">
    <location>
        <begin position="259"/>
        <end position="502"/>
    </location>
</feature>
<feature type="domain" description="ABC transporter" evidence="10">
    <location>
        <begin position="10"/>
        <end position="245"/>
    </location>
</feature>
<evidence type="ECO:0000313" key="12">
    <source>
        <dbReference type="Proteomes" id="UP000250462"/>
    </source>
</evidence>
<keyword evidence="2" id="KW-0813">Transport</keyword>
<accession>A0A329QPC3</accession>
<dbReference type="InterPro" id="IPR003439">
    <property type="entry name" value="ABC_transporter-like_ATP-bd"/>
</dbReference>
<dbReference type="AlphaFoldDB" id="A0A329QPC3"/>
<organism evidence="11 12">
    <name type="scientific">Phytoactinopolyspora halophila</name>
    <dbReference type="NCBI Taxonomy" id="1981511"/>
    <lineage>
        <taxon>Bacteria</taxon>
        <taxon>Bacillati</taxon>
        <taxon>Actinomycetota</taxon>
        <taxon>Actinomycetes</taxon>
        <taxon>Jiangellales</taxon>
        <taxon>Jiangellaceae</taxon>
        <taxon>Phytoactinopolyspora</taxon>
    </lineage>
</organism>
<keyword evidence="3" id="KW-1003">Cell membrane</keyword>
<keyword evidence="8" id="KW-1278">Translocase</keyword>
<name>A0A329QPC3_9ACTN</name>
<dbReference type="GO" id="GO:0005886">
    <property type="term" value="C:plasma membrane"/>
    <property type="evidence" value="ECO:0007669"/>
    <property type="project" value="UniProtKB-SubCell"/>
</dbReference>
<dbReference type="GO" id="GO:0005524">
    <property type="term" value="F:ATP binding"/>
    <property type="evidence" value="ECO:0007669"/>
    <property type="project" value="UniProtKB-KW"/>
</dbReference>
<proteinExistence type="predicted"/>
<keyword evidence="4" id="KW-0762">Sugar transport</keyword>
<keyword evidence="7 11" id="KW-0067">ATP-binding</keyword>
<dbReference type="PANTHER" id="PTHR43790:SF3">
    <property type="entry name" value="D-ALLOSE IMPORT ATP-BINDING PROTEIN ALSA-RELATED"/>
    <property type="match status" value="1"/>
</dbReference>
<protein>
    <submittedName>
        <fullName evidence="11">Sugar ABC transporter ATP-binding protein</fullName>
    </submittedName>
</protein>
<evidence type="ECO:0000259" key="10">
    <source>
        <dbReference type="PROSITE" id="PS50893"/>
    </source>
</evidence>
<evidence type="ECO:0000256" key="8">
    <source>
        <dbReference type="ARBA" id="ARBA00022967"/>
    </source>
</evidence>
<dbReference type="FunFam" id="3.40.50.300:FF:000127">
    <property type="entry name" value="Ribose import ATP-binding protein RbsA"/>
    <property type="match status" value="1"/>
</dbReference>
<evidence type="ECO:0000313" key="11">
    <source>
        <dbReference type="EMBL" id="RAW14215.1"/>
    </source>
</evidence>
<comment type="caution">
    <text evidence="11">The sequence shown here is derived from an EMBL/GenBank/DDBJ whole genome shotgun (WGS) entry which is preliminary data.</text>
</comment>
<dbReference type="Proteomes" id="UP000250462">
    <property type="component" value="Unassembled WGS sequence"/>
</dbReference>
<keyword evidence="9" id="KW-0472">Membrane</keyword>
<dbReference type="InterPro" id="IPR027417">
    <property type="entry name" value="P-loop_NTPase"/>
</dbReference>
<dbReference type="PROSITE" id="PS50893">
    <property type="entry name" value="ABC_TRANSPORTER_2"/>
    <property type="match status" value="2"/>
</dbReference>
<evidence type="ECO:0000256" key="3">
    <source>
        <dbReference type="ARBA" id="ARBA00022475"/>
    </source>
</evidence>
<dbReference type="CDD" id="cd03215">
    <property type="entry name" value="ABC_Carb_Monos_II"/>
    <property type="match status" value="1"/>
</dbReference>
<dbReference type="SUPFAM" id="SSF52540">
    <property type="entry name" value="P-loop containing nucleoside triphosphate hydrolases"/>
    <property type="match status" value="2"/>
</dbReference>
<comment type="subcellular location">
    <subcellularLocation>
        <location evidence="1">Cell membrane</location>
        <topology evidence="1">Peripheral membrane protein</topology>
    </subcellularLocation>
</comment>
<dbReference type="EMBL" id="QMIG01000009">
    <property type="protein sequence ID" value="RAW14215.1"/>
    <property type="molecule type" value="Genomic_DNA"/>
</dbReference>
<dbReference type="InterPro" id="IPR003593">
    <property type="entry name" value="AAA+_ATPase"/>
</dbReference>
<evidence type="ECO:0000256" key="1">
    <source>
        <dbReference type="ARBA" id="ARBA00004202"/>
    </source>
</evidence>
<evidence type="ECO:0000256" key="6">
    <source>
        <dbReference type="ARBA" id="ARBA00022741"/>
    </source>
</evidence>
<dbReference type="InterPro" id="IPR050107">
    <property type="entry name" value="ABC_carbohydrate_import_ATPase"/>
</dbReference>
<evidence type="ECO:0000256" key="9">
    <source>
        <dbReference type="ARBA" id="ARBA00023136"/>
    </source>
</evidence>
<dbReference type="Pfam" id="PF00005">
    <property type="entry name" value="ABC_tran"/>
    <property type="match status" value="2"/>
</dbReference>
<dbReference type="Gene3D" id="3.40.50.300">
    <property type="entry name" value="P-loop containing nucleotide triphosphate hydrolases"/>
    <property type="match status" value="2"/>
</dbReference>
<keyword evidence="12" id="KW-1185">Reference proteome</keyword>
<dbReference type="SMART" id="SM00382">
    <property type="entry name" value="AAA"/>
    <property type="match status" value="2"/>
</dbReference>
<dbReference type="PROSITE" id="PS00211">
    <property type="entry name" value="ABC_TRANSPORTER_1"/>
    <property type="match status" value="1"/>
</dbReference>
<dbReference type="GO" id="GO:0016887">
    <property type="term" value="F:ATP hydrolysis activity"/>
    <property type="evidence" value="ECO:0007669"/>
    <property type="project" value="InterPro"/>
</dbReference>
<evidence type="ECO:0000256" key="5">
    <source>
        <dbReference type="ARBA" id="ARBA00022737"/>
    </source>
</evidence>
<keyword evidence="5" id="KW-0677">Repeat</keyword>
<evidence type="ECO:0000256" key="7">
    <source>
        <dbReference type="ARBA" id="ARBA00022840"/>
    </source>
</evidence>
<reference evidence="11 12" key="1">
    <citation type="submission" date="2018-06" db="EMBL/GenBank/DDBJ databases">
        <title>Phytoactinopolyspora halophila sp. nov., a novel halophilic actinomycete isolated from a saline soil in China.</title>
        <authorList>
            <person name="Tang S.-K."/>
        </authorList>
    </citation>
    <scope>NUCLEOTIDE SEQUENCE [LARGE SCALE GENOMIC DNA]</scope>
    <source>
        <strain evidence="11 12">YIM 96934</strain>
    </source>
</reference>
<dbReference type="PANTHER" id="PTHR43790">
    <property type="entry name" value="CARBOHYDRATE TRANSPORT ATP-BINDING PROTEIN MG119-RELATED"/>
    <property type="match status" value="1"/>
</dbReference>